<gene>
    <name evidence="30" type="ORF">KNCP2_03170</name>
</gene>
<dbReference type="EC" id="3.4.16.4" evidence="5"/>
<evidence type="ECO:0000256" key="15">
    <source>
        <dbReference type="ARBA" id="ARBA00022960"/>
    </source>
</evidence>
<feature type="domain" description="Penicillin-binding protein transpeptidase" evidence="27">
    <location>
        <begin position="420"/>
        <end position="703"/>
    </location>
</feature>
<evidence type="ECO:0000256" key="12">
    <source>
        <dbReference type="ARBA" id="ARBA00022679"/>
    </source>
</evidence>
<protein>
    <recommendedName>
        <fullName evidence="6">Penicillin-binding protein 1A</fullName>
        <ecNumber evidence="24">2.4.99.28</ecNumber>
        <ecNumber evidence="5">3.4.16.4</ecNumber>
    </recommendedName>
</protein>
<organism evidence="30 31">
    <name type="scientific">Candidatus Rickettsia kedanie</name>
    <dbReference type="NCBI Taxonomy" id="3115352"/>
    <lineage>
        <taxon>Bacteria</taxon>
        <taxon>Pseudomonadati</taxon>
        <taxon>Pseudomonadota</taxon>
        <taxon>Alphaproteobacteria</taxon>
        <taxon>Rickettsiales</taxon>
        <taxon>Rickettsiaceae</taxon>
        <taxon>Rickettsieae</taxon>
        <taxon>Rickettsia</taxon>
        <taxon>spotted fever group</taxon>
    </lineage>
</organism>
<comment type="caution">
    <text evidence="30">The sequence shown here is derived from an EMBL/GenBank/DDBJ whole genome shotgun (WGS) entry which is preliminary data.</text>
</comment>
<name>A0ABP9TS18_9RICK</name>
<evidence type="ECO:0000256" key="14">
    <source>
        <dbReference type="ARBA" id="ARBA00022801"/>
    </source>
</evidence>
<sequence>MYKSLFFCLKIFAVLILIGCAVVGYIIYHYSRDLPDYSQLARYYPPSVTRIYSRDGKLMEEYAFERRVFVPINSVPSSLIESFIAAEDKNFYNHPGVDLLGIVRAAFLNISNYLHHRRMEGASTITQQVVKNLLLTNEVSLERKIKEAILSYMISRVFTKDQILELYLNQTFFGRGAYGVAAAAQNYFNKSVEELTIAESAFIAALPKAPSELNPERNYARVKARRDYVIARMFEDGYITKDAAKEAMDSLIVLRKRAQEETVTADYYAAQVREEVIRMLNSKEEFYTGGLTIITSLDTKMQQLAENSLRKGLREFDRRRGFRKPIANIPLDNWQEEIKKLPTPPSLLEYKLAVVLDVADNHAEIGLIDGNKSRIPIAEMKWTRSNLKSVKALLKKGDVIVVEPVKDALYALRQIPEVNGAIMVMNPNTGQVLASVGGYDFSTSKFDRVTQALRQPGSLSKTFVYLAALENGIKPNQIFNDGPIEIAQGPGMPSWCPKNYEGKFLGEITMRTGLEKSRNLITVRVATAVGLTKIVDIIKRFGINNEPKKVYSMVLGSIETTLSRITNAYAIIANGGKKVEPHFVELIKDRNGKIIYRRDDRECLSCNVSDANLDIAILEIPKEDIYRVTDEASDYQITSFLTGAIDRGTGYAAKKLGKIIGGKTGTSNDSKDTWFIGFTPKIVVGSYVGYDTPKELGKRATGSNVVLPIFIDFVSHAYKDESSLPFKVPDSIKLIAVDRATGKITPNGTVIEAFKVHNVQMLENEDMIDNQDNNDIFDYVPSKEDQFQEIY</sequence>
<dbReference type="Gene3D" id="3.40.710.10">
    <property type="entry name" value="DD-peptidase/beta-lactamase superfamily"/>
    <property type="match status" value="2"/>
</dbReference>
<evidence type="ECO:0000259" key="28">
    <source>
        <dbReference type="Pfam" id="PF00912"/>
    </source>
</evidence>
<keyword evidence="10" id="KW-0645">Protease</keyword>
<dbReference type="Pfam" id="PF00905">
    <property type="entry name" value="Transpeptidase"/>
    <property type="match status" value="1"/>
</dbReference>
<dbReference type="EC" id="2.4.99.28" evidence="24"/>
<dbReference type="PANTHER" id="PTHR32282">
    <property type="entry name" value="BINDING PROTEIN TRANSPEPTIDASE, PUTATIVE-RELATED"/>
    <property type="match status" value="1"/>
</dbReference>
<evidence type="ECO:0000259" key="27">
    <source>
        <dbReference type="Pfam" id="PF00905"/>
    </source>
</evidence>
<comment type="pathway">
    <text evidence="2">Cell wall biogenesis; peptidoglycan biosynthesis.</text>
</comment>
<dbReference type="RefSeq" id="WP_412707727.1">
    <property type="nucleotide sequence ID" value="NZ_BAABMM010000015.1"/>
</dbReference>
<evidence type="ECO:0000256" key="7">
    <source>
        <dbReference type="ARBA" id="ARBA00022475"/>
    </source>
</evidence>
<evidence type="ECO:0000256" key="11">
    <source>
        <dbReference type="ARBA" id="ARBA00022676"/>
    </source>
</evidence>
<dbReference type="SUPFAM" id="SSF56601">
    <property type="entry name" value="beta-lactamase/transpeptidase-like"/>
    <property type="match status" value="1"/>
</dbReference>
<keyword evidence="31" id="KW-1185">Reference proteome</keyword>
<evidence type="ECO:0000256" key="5">
    <source>
        <dbReference type="ARBA" id="ARBA00012448"/>
    </source>
</evidence>
<evidence type="ECO:0000313" key="31">
    <source>
        <dbReference type="Proteomes" id="UP001628124"/>
    </source>
</evidence>
<keyword evidence="18 26" id="KW-1133">Transmembrane helix</keyword>
<feature type="domain" description="Glycosyl transferase family 51" evidence="28">
    <location>
        <begin position="56"/>
        <end position="233"/>
    </location>
</feature>
<keyword evidence="15" id="KW-0133">Cell shape</keyword>
<dbReference type="EMBL" id="BAABMM010000015">
    <property type="protein sequence ID" value="GAA5252029.1"/>
    <property type="molecule type" value="Genomic_DNA"/>
</dbReference>
<evidence type="ECO:0000256" key="25">
    <source>
        <dbReference type="ARBA" id="ARBA00049902"/>
    </source>
</evidence>
<keyword evidence="7" id="KW-1003">Cell membrane</keyword>
<evidence type="ECO:0000256" key="10">
    <source>
        <dbReference type="ARBA" id="ARBA00022670"/>
    </source>
</evidence>
<comment type="catalytic activity">
    <reaction evidence="23">
        <text>Preferential cleavage: (Ac)2-L-Lys-D-Ala-|-D-Ala. Also transpeptidation of peptidyl-alanyl moieties that are N-acyl substituents of D-alanine.</text>
        <dbReference type="EC" id="3.4.16.4"/>
    </reaction>
</comment>
<dbReference type="InterPro" id="IPR012338">
    <property type="entry name" value="Beta-lactam/transpept-like"/>
</dbReference>
<evidence type="ECO:0000313" key="30">
    <source>
        <dbReference type="EMBL" id="GAA5252029.1"/>
    </source>
</evidence>
<evidence type="ECO:0000256" key="6">
    <source>
        <dbReference type="ARBA" id="ARBA00018638"/>
    </source>
</evidence>
<evidence type="ECO:0000256" key="23">
    <source>
        <dbReference type="ARBA" id="ARBA00034000"/>
    </source>
</evidence>
<evidence type="ECO:0000256" key="20">
    <source>
        <dbReference type="ARBA" id="ARBA00023251"/>
    </source>
</evidence>
<evidence type="ECO:0000259" key="29">
    <source>
        <dbReference type="Pfam" id="PF17092"/>
    </source>
</evidence>
<dbReference type="InterPro" id="IPR036950">
    <property type="entry name" value="PBP_transglycosylase"/>
</dbReference>
<keyword evidence="13 26" id="KW-0812">Transmembrane</keyword>
<keyword evidence="19 26" id="KW-0472">Membrane</keyword>
<keyword evidence="21" id="KW-0511">Multifunctional enzyme</keyword>
<dbReference type="Proteomes" id="UP001628124">
    <property type="component" value="Unassembled WGS sequence"/>
</dbReference>
<evidence type="ECO:0000256" key="21">
    <source>
        <dbReference type="ARBA" id="ARBA00023268"/>
    </source>
</evidence>
<evidence type="ECO:0000256" key="18">
    <source>
        <dbReference type="ARBA" id="ARBA00022989"/>
    </source>
</evidence>
<evidence type="ECO:0000256" key="13">
    <source>
        <dbReference type="ARBA" id="ARBA00022692"/>
    </source>
</evidence>
<keyword evidence="14" id="KW-0378">Hydrolase</keyword>
<evidence type="ECO:0000256" key="22">
    <source>
        <dbReference type="ARBA" id="ARBA00023316"/>
    </source>
</evidence>
<evidence type="ECO:0000256" key="26">
    <source>
        <dbReference type="SAM" id="Phobius"/>
    </source>
</evidence>
<evidence type="ECO:0000256" key="2">
    <source>
        <dbReference type="ARBA" id="ARBA00004752"/>
    </source>
</evidence>
<comment type="catalytic activity">
    <reaction evidence="25">
        <text>[GlcNAc-(1-&gt;4)-Mur2Ac(oyl-L-Ala-gamma-D-Glu-L-Lys-D-Ala-D-Ala)](n)-di-trans,octa-cis-undecaprenyl diphosphate + beta-D-GlcNAc-(1-&gt;4)-Mur2Ac(oyl-L-Ala-gamma-D-Glu-L-Lys-D-Ala-D-Ala)-di-trans,octa-cis-undecaprenyl diphosphate = [GlcNAc-(1-&gt;4)-Mur2Ac(oyl-L-Ala-gamma-D-Glu-L-Lys-D-Ala-D-Ala)](n+1)-di-trans,octa-cis-undecaprenyl diphosphate + di-trans,octa-cis-undecaprenyl diphosphate + H(+)</text>
        <dbReference type="Rhea" id="RHEA:23708"/>
        <dbReference type="Rhea" id="RHEA-COMP:9602"/>
        <dbReference type="Rhea" id="RHEA-COMP:9603"/>
        <dbReference type="ChEBI" id="CHEBI:15378"/>
        <dbReference type="ChEBI" id="CHEBI:58405"/>
        <dbReference type="ChEBI" id="CHEBI:60033"/>
        <dbReference type="ChEBI" id="CHEBI:78435"/>
        <dbReference type="EC" id="2.4.99.28"/>
    </reaction>
</comment>
<dbReference type="InterPro" id="IPR050396">
    <property type="entry name" value="Glycosyltr_51/Transpeptidase"/>
</dbReference>
<evidence type="ECO:0000256" key="3">
    <source>
        <dbReference type="ARBA" id="ARBA00007090"/>
    </source>
</evidence>
<dbReference type="InterPro" id="IPR001460">
    <property type="entry name" value="PCN-bd_Tpept"/>
</dbReference>
<keyword evidence="8" id="KW-0997">Cell inner membrane</keyword>
<feature type="domain" description="Penicillin-binding protein OB-like" evidence="29">
    <location>
        <begin position="322"/>
        <end position="418"/>
    </location>
</feature>
<comment type="similarity">
    <text evidence="3">In the C-terminal section; belongs to the transpeptidase family.</text>
</comment>
<accession>A0ABP9TS18</accession>
<keyword evidence="9" id="KW-0121">Carboxypeptidase</keyword>
<dbReference type="PANTHER" id="PTHR32282:SF27">
    <property type="entry name" value="PENICILLIN-BINDING PROTEIN 1A"/>
    <property type="match status" value="1"/>
</dbReference>
<proteinExistence type="inferred from homology"/>
<dbReference type="InterPro" id="IPR001264">
    <property type="entry name" value="Glyco_trans_51"/>
</dbReference>
<evidence type="ECO:0000256" key="4">
    <source>
        <dbReference type="ARBA" id="ARBA00007739"/>
    </source>
</evidence>
<keyword evidence="22" id="KW-0961">Cell wall biogenesis/degradation</keyword>
<keyword evidence="16" id="KW-0735">Signal-anchor</keyword>
<dbReference type="InterPro" id="IPR031376">
    <property type="entry name" value="PCB_OB"/>
</dbReference>
<evidence type="ECO:0000256" key="8">
    <source>
        <dbReference type="ARBA" id="ARBA00022519"/>
    </source>
</evidence>
<evidence type="ECO:0000256" key="17">
    <source>
        <dbReference type="ARBA" id="ARBA00022984"/>
    </source>
</evidence>
<evidence type="ECO:0000256" key="1">
    <source>
        <dbReference type="ARBA" id="ARBA00004249"/>
    </source>
</evidence>
<evidence type="ECO:0000256" key="16">
    <source>
        <dbReference type="ARBA" id="ARBA00022968"/>
    </source>
</evidence>
<dbReference type="InterPro" id="IPR023346">
    <property type="entry name" value="Lysozyme-like_dom_sf"/>
</dbReference>
<comment type="similarity">
    <text evidence="4">In the N-terminal section; belongs to the glycosyltransferase 51 family.</text>
</comment>
<keyword evidence="11" id="KW-0328">Glycosyltransferase</keyword>
<dbReference type="Pfam" id="PF17092">
    <property type="entry name" value="PCB_OB"/>
    <property type="match status" value="1"/>
</dbReference>
<comment type="subcellular location">
    <subcellularLocation>
        <location evidence="1">Cell inner membrane</location>
        <topology evidence="1">Single-pass type II membrane protein</topology>
    </subcellularLocation>
</comment>
<reference evidence="30 31" key="1">
    <citation type="journal article" date="2024" name="Microbiol. Immunol.">
        <title>Discovery of a novel spotted fever group Rickettsia, 'Candidatus Rickettsia kedanie,' in unfed larval chigger mites, Leptotrombidium scutellare.</title>
        <authorList>
            <person name="Ogawa M."/>
            <person name="Matsutani M."/>
            <person name="Katayama T."/>
            <person name="Takada N."/>
            <person name="Noda S."/>
            <person name="Takahashi M."/>
            <person name="Kageyama D."/>
            <person name="Hanaoka N."/>
            <person name="Ebihara H."/>
        </authorList>
    </citation>
    <scope>NUCLEOTIDE SEQUENCE [LARGE SCALE GENOMIC DNA]</scope>
    <source>
        <strain evidence="30 31">KNCP2-13</strain>
    </source>
</reference>
<feature type="transmembrane region" description="Helical" evidence="26">
    <location>
        <begin position="7"/>
        <end position="28"/>
    </location>
</feature>
<keyword evidence="20" id="KW-0046">Antibiotic resistance</keyword>
<dbReference type="NCBIfam" id="TIGR02074">
    <property type="entry name" value="PBP_1a_fam"/>
    <property type="match status" value="1"/>
</dbReference>
<dbReference type="Gene3D" id="1.10.3810.10">
    <property type="entry name" value="Biosynthetic peptidoglycan transglycosylase-like"/>
    <property type="match status" value="1"/>
</dbReference>
<dbReference type="Pfam" id="PF00912">
    <property type="entry name" value="Transgly"/>
    <property type="match status" value="1"/>
</dbReference>
<dbReference type="SUPFAM" id="SSF53955">
    <property type="entry name" value="Lysozyme-like"/>
    <property type="match status" value="1"/>
</dbReference>
<evidence type="ECO:0000256" key="19">
    <source>
        <dbReference type="ARBA" id="ARBA00023136"/>
    </source>
</evidence>
<keyword evidence="17" id="KW-0573">Peptidoglycan synthesis</keyword>
<evidence type="ECO:0000256" key="9">
    <source>
        <dbReference type="ARBA" id="ARBA00022645"/>
    </source>
</evidence>
<keyword evidence="12" id="KW-0808">Transferase</keyword>
<evidence type="ECO:0000256" key="24">
    <source>
        <dbReference type="ARBA" id="ARBA00044770"/>
    </source>
</evidence>